<dbReference type="Gene3D" id="3.90.830.10">
    <property type="entry name" value="Syntaxin Binding Protein 1, Chain A, domain 2"/>
    <property type="match status" value="1"/>
</dbReference>
<dbReference type="SUPFAM" id="SSF56815">
    <property type="entry name" value="Sec1/munc18-like (SM) proteins"/>
    <property type="match status" value="1"/>
</dbReference>
<dbReference type="InterPro" id="IPR043127">
    <property type="entry name" value="Sec-1-like_dom3a"/>
</dbReference>
<reference evidence="4" key="1">
    <citation type="submission" date="2016-05" db="EMBL/GenBank/DDBJ databases">
        <title>Comparative genomics of biotechnologically important yeasts.</title>
        <authorList>
            <consortium name="DOE Joint Genome Institute"/>
            <person name="Riley R."/>
            <person name="Haridas S."/>
            <person name="Wolfe K.H."/>
            <person name="Lopes M.R."/>
            <person name="Hittinger C.T."/>
            <person name="Goker M."/>
            <person name="Salamov A."/>
            <person name="Wisecaver J."/>
            <person name="Long T.M."/>
            <person name="Aerts A.L."/>
            <person name="Barry K."/>
            <person name="Choi C."/>
            <person name="Clum A."/>
            <person name="Coughlan A.Y."/>
            <person name="Deshpande S."/>
            <person name="Douglass A.P."/>
            <person name="Hanson S.J."/>
            <person name="Klenk H.-P."/>
            <person name="Labutti K."/>
            <person name="Lapidus A."/>
            <person name="Lindquist E."/>
            <person name="Lipzen A."/>
            <person name="Meier-Kolthoff J.P."/>
            <person name="Ohm R.A."/>
            <person name="Otillar R.P."/>
            <person name="Pangilinan J."/>
            <person name="Peng Y."/>
            <person name="Rokas A."/>
            <person name="Rosa C.A."/>
            <person name="Scheuner C."/>
            <person name="Sibirny A.A."/>
            <person name="Slot J.C."/>
            <person name="Stielow J.B."/>
            <person name="Sun H."/>
            <person name="Kurtzman C.P."/>
            <person name="Blackwell M."/>
            <person name="Grigoriev I.V."/>
            <person name="Jeffries T.W."/>
        </authorList>
    </citation>
    <scope>NUCLEOTIDE SEQUENCE [LARGE SCALE GENOMIC DNA]</scope>
    <source>
        <strain evidence="4">NRRL Y-12698</strain>
    </source>
</reference>
<feature type="compositionally biased region" description="Basic and acidic residues" evidence="2">
    <location>
        <begin position="619"/>
        <end position="651"/>
    </location>
</feature>
<dbReference type="STRING" id="984486.A0A1E3QR51"/>
<sequence length="687" mass="78126">MESLFDLQRNYLLLAITSVRSANGYKCYLVLDAKTEGLVSALLSTNELREHVFAVERVDQPRALNLTYEAIYILDPNELSVNCLVTDYKYQPLRYKCGHVFLLPGVSDALQSKIHNQERAQSYLHGVGTLHWTLRAYEAQIFTVPDTTKALQVFHNENCVGLVSQYVSRSVEALVNLCVVTGEYPLVRHYAPAGATHKSAVLCQLIARAFQDAIDTYARATPDFPPESARARAQLIIVDRSVDYFAPLLHEFTYQAMVHDVVPLVDETYTYTDSVGKKKKYVLTDSDAQWRQLRHLHLLDSGAKIKANMARFLRENPNFYEKRDADKVRISEVAQQFLQKDRVFAEEREIYLHSKLIQDCGEINNARRLAELAIVEQDCAAFGVSREGDKLKRIIDDALPLLADACPTHTDKFRTIAVYALYRGGLVHADFEKLFTFAGCWKPEQFAGLFRILANLELLGAQVIKPDVKSKGFKKQMFHYMENTDPYDSSRFRPALETIVAQALANQLDEETFPYFRDKPIEDVAAPGIATLRQHKAVWAKGSQYLPPKQRVFYFVAGGVTFSEMRSCYDLSAKLDKEIYLGSNEVLSPLMYLEALRELSLARERLQLPVDKEVDTRAPEFLVKRGDKPRADPRAEPRADPKAEPKAEPRVRVQSLKATSLSPTPSPQLGKEEKEDKKRSRFKKLFK</sequence>
<evidence type="ECO:0000313" key="4">
    <source>
        <dbReference type="Proteomes" id="UP000094336"/>
    </source>
</evidence>
<dbReference type="GeneID" id="30148845"/>
<dbReference type="InterPro" id="IPR036045">
    <property type="entry name" value="Sec1-like_sf"/>
</dbReference>
<organism evidence="3 4">
    <name type="scientific">Babjeviella inositovora NRRL Y-12698</name>
    <dbReference type="NCBI Taxonomy" id="984486"/>
    <lineage>
        <taxon>Eukaryota</taxon>
        <taxon>Fungi</taxon>
        <taxon>Dikarya</taxon>
        <taxon>Ascomycota</taxon>
        <taxon>Saccharomycotina</taxon>
        <taxon>Pichiomycetes</taxon>
        <taxon>Serinales incertae sedis</taxon>
        <taxon>Babjeviella</taxon>
    </lineage>
</organism>
<dbReference type="Gene3D" id="3.40.50.1910">
    <property type="match status" value="1"/>
</dbReference>
<dbReference type="InterPro" id="IPR001619">
    <property type="entry name" value="Sec1-like"/>
</dbReference>
<dbReference type="OrthoDB" id="2228at2759"/>
<dbReference type="PIRSF" id="PIRSF005715">
    <property type="entry name" value="VPS45_Sec1"/>
    <property type="match status" value="1"/>
</dbReference>
<feature type="region of interest" description="Disordered" evidence="2">
    <location>
        <begin position="619"/>
        <end position="687"/>
    </location>
</feature>
<dbReference type="InterPro" id="IPR043154">
    <property type="entry name" value="Sec-1-like_dom1"/>
</dbReference>
<dbReference type="Gene3D" id="1.25.40.60">
    <property type="match status" value="1"/>
</dbReference>
<dbReference type="RefSeq" id="XP_018985511.1">
    <property type="nucleotide sequence ID" value="XM_019130992.1"/>
</dbReference>
<protein>
    <submittedName>
        <fullName evidence="3">Uncharacterized protein</fullName>
    </submittedName>
</protein>
<dbReference type="Gene3D" id="3.40.50.2060">
    <property type="match status" value="1"/>
</dbReference>
<evidence type="ECO:0000256" key="1">
    <source>
        <dbReference type="ARBA" id="ARBA00009884"/>
    </source>
</evidence>
<accession>A0A1E3QR51</accession>
<evidence type="ECO:0000313" key="3">
    <source>
        <dbReference type="EMBL" id="ODQ80183.1"/>
    </source>
</evidence>
<comment type="similarity">
    <text evidence="1">Belongs to the STXBP/unc-18/SEC1 family.</text>
</comment>
<dbReference type="Pfam" id="PF00995">
    <property type="entry name" value="Sec1"/>
    <property type="match status" value="1"/>
</dbReference>
<dbReference type="AlphaFoldDB" id="A0A1E3QR51"/>
<dbReference type="Proteomes" id="UP000094336">
    <property type="component" value="Unassembled WGS sequence"/>
</dbReference>
<name>A0A1E3QR51_9ASCO</name>
<evidence type="ECO:0000256" key="2">
    <source>
        <dbReference type="SAM" id="MobiDB-lite"/>
    </source>
</evidence>
<keyword evidence="4" id="KW-1185">Reference proteome</keyword>
<gene>
    <name evidence="3" type="ORF">BABINDRAFT_175612</name>
</gene>
<dbReference type="PANTHER" id="PTHR11679">
    <property type="entry name" value="VESICLE PROTEIN SORTING-ASSOCIATED"/>
    <property type="match status" value="1"/>
</dbReference>
<proteinExistence type="inferred from homology"/>
<dbReference type="GO" id="GO:0016192">
    <property type="term" value="P:vesicle-mediated transport"/>
    <property type="evidence" value="ECO:0007669"/>
    <property type="project" value="InterPro"/>
</dbReference>
<dbReference type="EMBL" id="KV454430">
    <property type="protein sequence ID" value="ODQ80183.1"/>
    <property type="molecule type" value="Genomic_DNA"/>
</dbReference>
<dbReference type="InterPro" id="IPR027482">
    <property type="entry name" value="Sec1-like_dom2"/>
</dbReference>